<dbReference type="RefSeq" id="WP_013120849.1">
    <property type="nucleotide sequence ID" value="NC_014152.1"/>
</dbReference>
<dbReference type="eggNOG" id="COG2250">
    <property type="taxonomic scope" value="Bacteria"/>
</dbReference>
<dbReference type="HOGENOM" id="CLU_123170_0_0_9"/>
<dbReference type="OrthoDB" id="9808176at2"/>
<feature type="domain" description="HEPN" evidence="1">
    <location>
        <begin position="11"/>
        <end position="119"/>
    </location>
</feature>
<evidence type="ECO:0000313" key="2">
    <source>
        <dbReference type="EMBL" id="ADG82841.1"/>
    </source>
</evidence>
<accession>D5X8G5</accession>
<dbReference type="AlphaFoldDB" id="D5X8G5"/>
<dbReference type="SUPFAM" id="SSF81593">
    <property type="entry name" value="Nucleotidyltransferase substrate binding subunit/domain"/>
    <property type="match status" value="1"/>
</dbReference>
<reference evidence="2 3" key="1">
    <citation type="submission" date="2010-05" db="EMBL/GenBank/DDBJ databases">
        <title>Complete sequence of Thermincola sp. JR.</title>
        <authorList>
            <consortium name="US DOE Joint Genome Institute"/>
            <person name="Lucas S."/>
            <person name="Copeland A."/>
            <person name="Lapidus A."/>
            <person name="Cheng J.-F."/>
            <person name="Bruce D."/>
            <person name="Goodwin L."/>
            <person name="Pitluck S."/>
            <person name="Chertkov O."/>
            <person name="Detter J.C."/>
            <person name="Han C."/>
            <person name="Tapia R."/>
            <person name="Land M."/>
            <person name="Hauser L."/>
            <person name="Kyrpides N."/>
            <person name="Mikhailova N."/>
            <person name="Hazen T.C."/>
            <person name="Woyke T."/>
        </authorList>
    </citation>
    <scope>NUCLEOTIDE SEQUENCE [LARGE SCALE GENOMIC DNA]</scope>
    <source>
        <strain evidence="2 3">JR</strain>
    </source>
</reference>
<keyword evidence="3" id="KW-1185">Reference proteome</keyword>
<dbReference type="EMBL" id="CP002028">
    <property type="protein sequence ID" value="ADG82841.1"/>
    <property type="molecule type" value="Genomic_DNA"/>
</dbReference>
<evidence type="ECO:0000259" key="1">
    <source>
        <dbReference type="PROSITE" id="PS50910"/>
    </source>
</evidence>
<dbReference type="Gene3D" id="1.20.120.330">
    <property type="entry name" value="Nucleotidyltransferases domain 2"/>
    <property type="match status" value="1"/>
</dbReference>
<dbReference type="SMART" id="SM00748">
    <property type="entry name" value="HEPN"/>
    <property type="match status" value="1"/>
</dbReference>
<name>D5X8G5_THEPJ</name>
<proteinExistence type="predicted"/>
<protein>
    <submittedName>
        <fullName evidence="2">HEPN domain protein</fullName>
    </submittedName>
</protein>
<dbReference type="KEGG" id="tjr:TherJR_1995"/>
<dbReference type="Proteomes" id="UP000002377">
    <property type="component" value="Chromosome"/>
</dbReference>
<dbReference type="PROSITE" id="PS50910">
    <property type="entry name" value="HEPN"/>
    <property type="match status" value="1"/>
</dbReference>
<gene>
    <name evidence="2" type="ordered locus">TherJR_1995</name>
</gene>
<organism evidence="2 3">
    <name type="scientific">Thermincola potens (strain JR)</name>
    <dbReference type="NCBI Taxonomy" id="635013"/>
    <lineage>
        <taxon>Bacteria</taxon>
        <taxon>Bacillati</taxon>
        <taxon>Bacillota</taxon>
        <taxon>Clostridia</taxon>
        <taxon>Eubacteriales</taxon>
        <taxon>Thermincolaceae</taxon>
        <taxon>Thermincola</taxon>
    </lineage>
</organism>
<sequence length="128" mass="14803">MVDSKRYKEWFAMAEKDLKSAKILFEHDADYGIVCFHCQQAIEKYLKGYLILKSGELIEGHSLVKLCKKASQFDETFKSLVKDCAFVNAFYIETRYPAEDSLVVSKEEVEECFRIVNDIVGKVNKETE</sequence>
<dbReference type="Pfam" id="PF05168">
    <property type="entry name" value="HEPN"/>
    <property type="match status" value="1"/>
</dbReference>
<dbReference type="InterPro" id="IPR007842">
    <property type="entry name" value="HEPN_dom"/>
</dbReference>
<evidence type="ECO:0000313" key="3">
    <source>
        <dbReference type="Proteomes" id="UP000002377"/>
    </source>
</evidence>